<reference evidence="1" key="1">
    <citation type="journal article" date="2015" name="Nature">
        <title>Complex archaea that bridge the gap between prokaryotes and eukaryotes.</title>
        <authorList>
            <person name="Spang A."/>
            <person name="Saw J.H."/>
            <person name="Jorgensen S.L."/>
            <person name="Zaremba-Niedzwiedzka K."/>
            <person name="Martijn J."/>
            <person name="Lind A.E."/>
            <person name="van Eijk R."/>
            <person name="Schleper C."/>
            <person name="Guy L."/>
            <person name="Ettema T.J."/>
        </authorList>
    </citation>
    <scope>NUCLEOTIDE SEQUENCE</scope>
</reference>
<accession>A0A0F9GW05</accession>
<name>A0A0F9GW05_9ZZZZ</name>
<sequence length="110" mass="12095">NQYSATQPETLLKCLEEATDTMAKDPITDILLEMGKLRGHIFQEALRAAPSPLKTSLNDFDTMIGSFEEEIMGITGKTWDDSNDAAVALSEALSNLQRLPGSPDISRWLP</sequence>
<organism evidence="1">
    <name type="scientific">marine sediment metagenome</name>
    <dbReference type="NCBI Taxonomy" id="412755"/>
    <lineage>
        <taxon>unclassified sequences</taxon>
        <taxon>metagenomes</taxon>
        <taxon>ecological metagenomes</taxon>
    </lineage>
</organism>
<protein>
    <submittedName>
        <fullName evidence="1">Uncharacterized protein</fullName>
    </submittedName>
</protein>
<dbReference type="AlphaFoldDB" id="A0A0F9GW05"/>
<comment type="caution">
    <text evidence="1">The sequence shown here is derived from an EMBL/GenBank/DDBJ whole genome shotgun (WGS) entry which is preliminary data.</text>
</comment>
<gene>
    <name evidence="1" type="ORF">LCGC14_1860810</name>
</gene>
<proteinExistence type="predicted"/>
<evidence type="ECO:0000313" key="1">
    <source>
        <dbReference type="EMBL" id="KKL94821.1"/>
    </source>
</evidence>
<feature type="non-terminal residue" evidence="1">
    <location>
        <position position="1"/>
    </location>
</feature>
<dbReference type="EMBL" id="LAZR01018829">
    <property type="protein sequence ID" value="KKL94821.1"/>
    <property type="molecule type" value="Genomic_DNA"/>
</dbReference>